<protein>
    <submittedName>
        <fullName evidence="2">NAD(P)H-dependent FMN reductase</fullName>
    </submittedName>
</protein>
<proteinExistence type="predicted"/>
<reference evidence="2 3" key="1">
    <citation type="submission" date="2023-07" db="EMBL/GenBank/DDBJ databases">
        <title>Comparative genomics of wheat-associated soil bacteria to identify genetic determinants of phenazine resistance.</title>
        <authorList>
            <person name="Mouncey N."/>
        </authorList>
    </citation>
    <scope>NUCLEOTIDE SEQUENCE [LARGE SCALE GENOMIC DNA]</scope>
    <source>
        <strain evidence="2 3">W2I16</strain>
    </source>
</reference>
<keyword evidence="3" id="KW-1185">Reference proteome</keyword>
<dbReference type="SUPFAM" id="SSF52218">
    <property type="entry name" value="Flavoproteins"/>
    <property type="match status" value="1"/>
</dbReference>
<dbReference type="Pfam" id="PF03358">
    <property type="entry name" value="FMN_red"/>
    <property type="match status" value="1"/>
</dbReference>
<organism evidence="2 3">
    <name type="scientific">Streptomyces turgidiscabies</name>
    <dbReference type="NCBI Taxonomy" id="85558"/>
    <lineage>
        <taxon>Bacteria</taxon>
        <taxon>Bacillati</taxon>
        <taxon>Actinomycetota</taxon>
        <taxon>Actinomycetes</taxon>
        <taxon>Kitasatosporales</taxon>
        <taxon>Streptomycetaceae</taxon>
        <taxon>Streptomyces</taxon>
    </lineage>
</organism>
<dbReference type="PANTHER" id="PTHR30543">
    <property type="entry name" value="CHROMATE REDUCTASE"/>
    <property type="match status" value="1"/>
</dbReference>
<name>A0ABU0RGG8_9ACTN</name>
<dbReference type="InterPro" id="IPR029039">
    <property type="entry name" value="Flavoprotein-like_sf"/>
</dbReference>
<evidence type="ECO:0000313" key="2">
    <source>
        <dbReference type="EMBL" id="MDQ0931087.1"/>
    </source>
</evidence>
<accession>A0ABU0RGG8</accession>
<dbReference type="Proteomes" id="UP001223072">
    <property type="component" value="Unassembled WGS sequence"/>
</dbReference>
<evidence type="ECO:0000313" key="3">
    <source>
        <dbReference type="Proteomes" id="UP001223072"/>
    </source>
</evidence>
<gene>
    <name evidence="2" type="ORF">QFZ49_000994</name>
</gene>
<evidence type="ECO:0000259" key="1">
    <source>
        <dbReference type="Pfam" id="PF03358"/>
    </source>
</evidence>
<sequence>MQTLTEPVEPLESLESLEPVRVTVVVGSNREGRFGPVVAAWILNRLEARDDLVAEVVDVAETALPTTFAADAATRAELSAITPKLSAADAFIVLTPEYNHSYPAALKNLIDWHYTEWQAKPVAFVSYGGLSGGLRAVEHLRQVFAELHATTVRDTVSFHNAGASFDDEGQLRDPSGPDAAAKTMLDQVVWWGRTLREGRAVRAYGG</sequence>
<dbReference type="InterPro" id="IPR050712">
    <property type="entry name" value="NAD(P)H-dep_reductase"/>
</dbReference>
<feature type="domain" description="NADPH-dependent FMN reductase-like" evidence="1">
    <location>
        <begin position="21"/>
        <end position="161"/>
    </location>
</feature>
<dbReference type="Gene3D" id="3.40.50.360">
    <property type="match status" value="1"/>
</dbReference>
<dbReference type="PANTHER" id="PTHR30543:SF21">
    <property type="entry name" value="NAD(P)H-DEPENDENT FMN REDUCTASE LOT6"/>
    <property type="match status" value="1"/>
</dbReference>
<comment type="caution">
    <text evidence="2">The sequence shown here is derived from an EMBL/GenBank/DDBJ whole genome shotgun (WGS) entry which is preliminary data.</text>
</comment>
<dbReference type="EMBL" id="JAUSZS010000002">
    <property type="protein sequence ID" value="MDQ0931087.1"/>
    <property type="molecule type" value="Genomic_DNA"/>
</dbReference>
<dbReference type="InterPro" id="IPR005025">
    <property type="entry name" value="FMN_Rdtase-like_dom"/>
</dbReference>
<dbReference type="RefSeq" id="WP_307625203.1">
    <property type="nucleotide sequence ID" value="NZ_JAUSZS010000002.1"/>
</dbReference>